<dbReference type="Gene3D" id="1.10.357.10">
    <property type="entry name" value="Tetracycline Repressor, domain 2"/>
    <property type="match status" value="1"/>
</dbReference>
<evidence type="ECO:0000259" key="6">
    <source>
        <dbReference type="PROSITE" id="PS50977"/>
    </source>
</evidence>
<evidence type="ECO:0000256" key="5">
    <source>
        <dbReference type="PROSITE-ProRule" id="PRU00335"/>
    </source>
</evidence>
<dbReference type="RefSeq" id="WP_231330856.1">
    <property type="nucleotide sequence ID" value="NZ_CP059572.1"/>
</dbReference>
<evidence type="ECO:0000256" key="1">
    <source>
        <dbReference type="ARBA" id="ARBA00022491"/>
    </source>
</evidence>
<dbReference type="PANTHER" id="PTHR30055:SF234">
    <property type="entry name" value="HTH-TYPE TRANSCRIPTIONAL REGULATOR BETI"/>
    <property type="match status" value="1"/>
</dbReference>
<feature type="DNA-binding region" description="H-T-H motif" evidence="5">
    <location>
        <begin position="31"/>
        <end position="50"/>
    </location>
</feature>
<feature type="domain" description="HTH tetR-type" evidence="6">
    <location>
        <begin position="8"/>
        <end position="68"/>
    </location>
</feature>
<gene>
    <name evidence="7" type="ORF">AGRA3207_006375</name>
</gene>
<evidence type="ECO:0000256" key="2">
    <source>
        <dbReference type="ARBA" id="ARBA00023015"/>
    </source>
</evidence>
<dbReference type="EMBL" id="CP059572">
    <property type="protein sequence ID" value="QXJ24956.1"/>
    <property type="molecule type" value="Genomic_DNA"/>
</dbReference>
<dbReference type="InterPro" id="IPR009057">
    <property type="entry name" value="Homeodomain-like_sf"/>
</dbReference>
<protein>
    <submittedName>
        <fullName evidence="7">TetR/AcrR family transcriptional regulator</fullName>
    </submittedName>
</protein>
<evidence type="ECO:0000313" key="8">
    <source>
        <dbReference type="Proteomes" id="UP001049518"/>
    </source>
</evidence>
<evidence type="ECO:0000313" key="7">
    <source>
        <dbReference type="EMBL" id="QXJ24956.1"/>
    </source>
</evidence>
<proteinExistence type="predicted"/>
<dbReference type="InterPro" id="IPR036271">
    <property type="entry name" value="Tet_transcr_reg_TetR-rel_C_sf"/>
</dbReference>
<dbReference type="Pfam" id="PF13977">
    <property type="entry name" value="TetR_C_6"/>
    <property type="match status" value="1"/>
</dbReference>
<evidence type="ECO:0000256" key="3">
    <source>
        <dbReference type="ARBA" id="ARBA00023125"/>
    </source>
</evidence>
<dbReference type="Pfam" id="PF00440">
    <property type="entry name" value="TetR_N"/>
    <property type="match status" value="1"/>
</dbReference>
<dbReference type="Proteomes" id="UP001049518">
    <property type="component" value="Chromosome"/>
</dbReference>
<evidence type="ECO:0000256" key="4">
    <source>
        <dbReference type="ARBA" id="ARBA00023163"/>
    </source>
</evidence>
<dbReference type="PROSITE" id="PS50977">
    <property type="entry name" value="HTH_TETR_2"/>
    <property type="match status" value="1"/>
</dbReference>
<dbReference type="InterPro" id="IPR050109">
    <property type="entry name" value="HTH-type_TetR-like_transc_reg"/>
</dbReference>
<reference evidence="7" key="1">
    <citation type="submission" date="2020-07" db="EMBL/GenBank/DDBJ databases">
        <authorList>
            <person name="Tarantini F.S."/>
            <person name="Hong K.W."/>
            <person name="Chan K.G."/>
        </authorList>
    </citation>
    <scope>NUCLEOTIDE SEQUENCE</scope>
    <source>
        <strain evidence="7">32-07</strain>
    </source>
</reference>
<keyword evidence="8" id="KW-1185">Reference proteome</keyword>
<keyword evidence="3 5" id="KW-0238">DNA-binding</keyword>
<keyword evidence="2" id="KW-0805">Transcription regulation</keyword>
<dbReference type="InterPro" id="IPR039538">
    <property type="entry name" value="BetI_C"/>
</dbReference>
<dbReference type="SUPFAM" id="SSF48498">
    <property type="entry name" value="Tetracyclin repressor-like, C-terminal domain"/>
    <property type="match status" value="1"/>
</dbReference>
<keyword evidence="1" id="KW-0678">Repressor</keyword>
<dbReference type="SUPFAM" id="SSF46689">
    <property type="entry name" value="Homeodomain-like"/>
    <property type="match status" value="1"/>
</dbReference>
<sequence length="209" mass="22504">MPRTADHDARRAQITDGLVRVAGRDGLHAVTMRSVAAEAGVSLRLVQYYFESKAHLMNAALERLERLSRERCAARLAALPEPSARAYAEALLDEALPTDPESRAFHQVWTAYAVLSMTDASLAAQPFVDGPRRLEDRLAEVLDGAIRPDADPGAEAARLLALAHGLGTSVLVGQRGPGQAADLLRYHLDELFGGARDTVAPARPGRPRA</sequence>
<keyword evidence="4" id="KW-0804">Transcription</keyword>
<dbReference type="InterPro" id="IPR001647">
    <property type="entry name" value="HTH_TetR"/>
</dbReference>
<accession>A0ABX8R320</accession>
<name>A0ABX8R320_9ACTN</name>
<dbReference type="PANTHER" id="PTHR30055">
    <property type="entry name" value="HTH-TYPE TRANSCRIPTIONAL REGULATOR RUTR"/>
    <property type="match status" value="1"/>
</dbReference>
<organism evidence="7 8">
    <name type="scientific">Actinomadura graeca</name>
    <dbReference type="NCBI Taxonomy" id="2750812"/>
    <lineage>
        <taxon>Bacteria</taxon>
        <taxon>Bacillati</taxon>
        <taxon>Actinomycetota</taxon>
        <taxon>Actinomycetes</taxon>
        <taxon>Streptosporangiales</taxon>
        <taxon>Thermomonosporaceae</taxon>
        <taxon>Actinomadura</taxon>
    </lineage>
</organism>